<organism evidence="1 2">
    <name type="scientific">Purpureocillium lilacinum</name>
    <name type="common">Paecilomyces lilacinus</name>
    <dbReference type="NCBI Taxonomy" id="33203"/>
    <lineage>
        <taxon>Eukaryota</taxon>
        <taxon>Fungi</taxon>
        <taxon>Dikarya</taxon>
        <taxon>Ascomycota</taxon>
        <taxon>Pezizomycotina</taxon>
        <taxon>Sordariomycetes</taxon>
        <taxon>Hypocreomycetidae</taxon>
        <taxon>Hypocreales</taxon>
        <taxon>Ophiocordycipitaceae</taxon>
        <taxon>Purpureocillium</taxon>
    </lineage>
</organism>
<dbReference type="Proteomes" id="UP000078340">
    <property type="component" value="Unassembled WGS sequence"/>
</dbReference>
<sequence>MQKHTDQVSVIGQGSELWNEGLVVVARPSSMLLVMRVPQATTLYPQHSSLSHSGDIYNAPVQIPLLAQDVRLPVNPKRNLTGEGRSLNCCHNGI</sequence>
<reference evidence="1 2" key="1">
    <citation type="submission" date="2016-02" db="EMBL/GenBank/DDBJ databases">
        <title>Biosynthesis of antibiotic leucinostatins and their inhibition on Phytophthora in bio-control Purpureocillium lilacinum.</title>
        <authorList>
            <person name="Wang G."/>
            <person name="Liu Z."/>
            <person name="Lin R."/>
            <person name="Li E."/>
            <person name="Mao Z."/>
            <person name="Ling J."/>
            <person name="Yin W."/>
            <person name="Xie B."/>
        </authorList>
    </citation>
    <scope>NUCLEOTIDE SEQUENCE [LARGE SCALE GENOMIC DNA]</scope>
    <source>
        <strain evidence="1">PLFJ-1</strain>
    </source>
</reference>
<dbReference type="AlphaFoldDB" id="A0A179GL02"/>
<evidence type="ECO:0000313" key="1">
    <source>
        <dbReference type="EMBL" id="OAQ77993.1"/>
    </source>
</evidence>
<proteinExistence type="predicted"/>
<comment type="caution">
    <text evidence="1">The sequence shown here is derived from an EMBL/GenBank/DDBJ whole genome shotgun (WGS) entry which is preliminary data.</text>
</comment>
<dbReference type="EMBL" id="LSBI01000012">
    <property type="protein sequence ID" value="OAQ77993.1"/>
    <property type="molecule type" value="Genomic_DNA"/>
</dbReference>
<accession>A0A179GL02</accession>
<gene>
    <name evidence="1" type="ORF">VFPFJ_10360</name>
</gene>
<evidence type="ECO:0000313" key="2">
    <source>
        <dbReference type="Proteomes" id="UP000078340"/>
    </source>
</evidence>
<name>A0A179GL02_PURLI</name>
<protein>
    <submittedName>
        <fullName evidence="1">Uncharacterized protein</fullName>
    </submittedName>
</protein>